<feature type="compositionally biased region" description="Basic and acidic residues" evidence="1">
    <location>
        <begin position="843"/>
        <end position="855"/>
    </location>
</feature>
<dbReference type="Proteomes" id="UP001159363">
    <property type="component" value="Chromosome 14"/>
</dbReference>
<sequence>MRYESDAKLSQMSSRGRRQVERFGAKINQRECCKDCCTVSLISPRFYFPVRRVLLSGRQSDCTAVAQDLGQERSEAAKGIAPLQLPSGALGNILLARLAFFERERALKHWFLVCLSLEKGMKDSKEWQGVQATLAFLSETLLLAKRNHVKYFSETGLASIESTEQLSREKCNSMSEEIWTTLSSEVLRADEGDRENPPTNGIVQHDSHMRKSGVTRPGTEPGSPWWEASRLTAQPQWPRVQLSDGSMAAKFSYVLTVCARIMKVVSELRNPDWLRQRRERHQQPMKNPLLQKQNHHGAHMDFITVIQKALNFKLPGLGTKPLLSSSRQERRGTSYGFQDKSSHWILYFPRAEGPRSEPAENLEIAAKDRVLTVLAENPQFPTQPSGVPNHSMQAPTQDNETALHDTEAQSKQHLPLLDDYVTPTKCPASGGKFPEETVDKPTIMAEFSGAIENTKAKTSSISQEEISYDSIYGNEEECYHSHIPQEDNILCNEKVSRDIPKNNAAPRTGTPNENVVNDSDSNEAITENEETSHNGEVVEGIKKRKVQRGEENTTVTGNVKSAKCVREGCGLQCKFQLKNIHDKTHISDEFYALDVNRKSDFVSKLMDVVHPTYSYKKEGHLRSPNVACHFIVNGHRIRVCKNSVMKTLVIRATFLTTVKKNKRYPKKPELYVDECQTEPFKSVALKPKYKSAFNTEFNIAFYHPKKDLLSLCTLYENSSQEEKIQLQQKYVDHRKKKKTFQGKLRRMTLQQNLDIQCITQKYLIIGHTQNEGDAMQSLIERKKKQALKSCALFVPSQIATIAQVAKTTGKPYIGEQVDNTAILGWKSFYSPNYKNMNVSAQKKKGDLEPRRRDGDITSSIPSRGRHSKNSPLPAYSEPPKITAAKKKDLLQFAAICKSQNRITSSMSNYRLPLVKLQILTVIQTSDYVNSSQEILTSDKPLGNALCFIVPKENIIQNCISRLWKNLINQRWRVDSALKHFDGKFLQCDWKLLPSVGRRSLWAAGGVVRPLDSKELRVRWLCNLA</sequence>
<evidence type="ECO:0000313" key="3">
    <source>
        <dbReference type="Proteomes" id="UP001159363"/>
    </source>
</evidence>
<name>A0ABQ9G6X9_9NEOP</name>
<feature type="compositionally biased region" description="Polar residues" evidence="1">
    <location>
        <begin position="509"/>
        <end position="520"/>
    </location>
</feature>
<gene>
    <name evidence="2" type="ORF">PR048_031019</name>
</gene>
<reference evidence="2 3" key="1">
    <citation type="submission" date="2023-02" db="EMBL/GenBank/DDBJ databases">
        <title>LHISI_Scaffold_Assembly.</title>
        <authorList>
            <person name="Stuart O.P."/>
            <person name="Cleave R."/>
            <person name="Magrath M.J.L."/>
            <person name="Mikheyev A.S."/>
        </authorList>
    </citation>
    <scope>NUCLEOTIDE SEQUENCE [LARGE SCALE GENOMIC DNA]</scope>
    <source>
        <strain evidence="2">Daus_M_001</strain>
        <tissue evidence="2">Leg muscle</tissue>
    </source>
</reference>
<protein>
    <submittedName>
        <fullName evidence="2">Uncharacterized protein</fullName>
    </submittedName>
</protein>
<feature type="region of interest" description="Disordered" evidence="1">
    <location>
        <begin position="500"/>
        <end position="520"/>
    </location>
</feature>
<feature type="region of interest" description="Disordered" evidence="1">
    <location>
        <begin position="190"/>
        <end position="222"/>
    </location>
</feature>
<evidence type="ECO:0000313" key="2">
    <source>
        <dbReference type="EMBL" id="KAJ8867221.1"/>
    </source>
</evidence>
<keyword evidence="3" id="KW-1185">Reference proteome</keyword>
<comment type="caution">
    <text evidence="2">The sequence shown here is derived from an EMBL/GenBank/DDBJ whole genome shotgun (WGS) entry which is preliminary data.</text>
</comment>
<organism evidence="2 3">
    <name type="scientific">Dryococelus australis</name>
    <dbReference type="NCBI Taxonomy" id="614101"/>
    <lineage>
        <taxon>Eukaryota</taxon>
        <taxon>Metazoa</taxon>
        <taxon>Ecdysozoa</taxon>
        <taxon>Arthropoda</taxon>
        <taxon>Hexapoda</taxon>
        <taxon>Insecta</taxon>
        <taxon>Pterygota</taxon>
        <taxon>Neoptera</taxon>
        <taxon>Polyneoptera</taxon>
        <taxon>Phasmatodea</taxon>
        <taxon>Verophasmatodea</taxon>
        <taxon>Anareolatae</taxon>
        <taxon>Phasmatidae</taxon>
        <taxon>Eurycanthinae</taxon>
        <taxon>Dryococelus</taxon>
    </lineage>
</organism>
<feature type="region of interest" description="Disordered" evidence="1">
    <location>
        <begin position="840"/>
        <end position="878"/>
    </location>
</feature>
<accession>A0ABQ9G6X9</accession>
<evidence type="ECO:0000256" key="1">
    <source>
        <dbReference type="SAM" id="MobiDB-lite"/>
    </source>
</evidence>
<dbReference type="EMBL" id="JARBHB010000015">
    <property type="protein sequence ID" value="KAJ8867221.1"/>
    <property type="molecule type" value="Genomic_DNA"/>
</dbReference>
<proteinExistence type="predicted"/>